<dbReference type="EMBL" id="JRPH02000012">
    <property type="protein sequence ID" value="TLE04772.1"/>
    <property type="molecule type" value="Genomic_DNA"/>
</dbReference>
<evidence type="ECO:0000313" key="1">
    <source>
        <dbReference type="EMBL" id="TLE04772.1"/>
    </source>
</evidence>
<name>A0A6D2CAP4_9HELI</name>
<proteinExistence type="predicted"/>
<protein>
    <submittedName>
        <fullName evidence="1">Uncharacterized protein</fullName>
    </submittedName>
</protein>
<organism evidence="1 2">
    <name type="scientific">Helicobacter bilis</name>
    <dbReference type="NCBI Taxonomy" id="37372"/>
    <lineage>
        <taxon>Bacteria</taxon>
        <taxon>Pseudomonadati</taxon>
        <taxon>Campylobacterota</taxon>
        <taxon>Epsilonproteobacteria</taxon>
        <taxon>Campylobacterales</taxon>
        <taxon>Helicobacteraceae</taxon>
        <taxon>Helicobacter</taxon>
    </lineage>
</organism>
<sequence>MSSKNTNENAKKVGDVLREAGIGIEEILSFVASFNEKTLAAAYNYYKVENVKTYTFKEALEWIQDKLDKDKHGGATITRETQDNKIILKCCFLDTNKKPLAKFGDLFLNVSTDSICQDFKDNFGDKNMIVIE</sequence>
<evidence type="ECO:0000313" key="2">
    <source>
        <dbReference type="Proteomes" id="UP000029870"/>
    </source>
</evidence>
<comment type="caution">
    <text evidence="1">The sequence shown here is derived from an EMBL/GenBank/DDBJ whole genome shotgun (WGS) entry which is preliminary data.</text>
</comment>
<dbReference type="Proteomes" id="UP000029870">
    <property type="component" value="Unassembled WGS sequence"/>
</dbReference>
<dbReference type="RefSeq" id="WP_004087608.1">
    <property type="nucleotide sequence ID" value="NZ_JAERIZ010000009.1"/>
</dbReference>
<gene>
    <name evidence="1" type="ORF">LS77_005205</name>
</gene>
<dbReference type="AlphaFoldDB" id="A0A6D2CAP4"/>
<dbReference type="GeneID" id="60656986"/>
<reference evidence="1 2" key="1">
    <citation type="journal article" date="2014" name="Genome Announc.">
        <title>Draft genome sequences of eight enterohepatic helicobacter species isolated from both laboratory and wild rodents.</title>
        <authorList>
            <person name="Sheh A."/>
            <person name="Shen Z."/>
            <person name="Fox J.G."/>
        </authorList>
    </citation>
    <scope>NUCLEOTIDE SEQUENCE [LARGE SCALE GENOMIC DNA]</scope>
    <source>
        <strain evidence="1 2">Missouri</strain>
    </source>
</reference>
<accession>A0A6D2CAP4</accession>